<name>A0A251QRA4_PRUPE</name>
<dbReference type="PANTHER" id="PTHR47186:SF3">
    <property type="entry name" value="OS09G0267800 PROTEIN"/>
    <property type="match status" value="1"/>
</dbReference>
<dbReference type="Gramene" id="ONI26337">
    <property type="protein sequence ID" value="ONI26337"/>
    <property type="gene ID" value="PRUPE_1G018600"/>
</dbReference>
<dbReference type="InterPro" id="IPR032675">
    <property type="entry name" value="LRR_dom_sf"/>
</dbReference>
<evidence type="ECO:0000256" key="2">
    <source>
        <dbReference type="SAM" id="MobiDB-lite"/>
    </source>
</evidence>
<feature type="compositionally biased region" description="Basic and acidic residues" evidence="2">
    <location>
        <begin position="425"/>
        <end position="436"/>
    </location>
</feature>
<dbReference type="Gene3D" id="3.80.10.10">
    <property type="entry name" value="Ribonuclease Inhibitor"/>
    <property type="match status" value="2"/>
</dbReference>
<dbReference type="AlphaFoldDB" id="A0A251QRA4"/>
<evidence type="ECO:0000256" key="1">
    <source>
        <dbReference type="ARBA" id="ARBA00022821"/>
    </source>
</evidence>
<feature type="domain" description="Disease resistance protein RPS4B/Roq1-like leucine-rich repeats" evidence="4">
    <location>
        <begin position="89"/>
        <end position="176"/>
    </location>
</feature>
<feature type="compositionally biased region" description="Polar residues" evidence="2">
    <location>
        <begin position="437"/>
        <end position="446"/>
    </location>
</feature>
<dbReference type="PANTHER" id="PTHR47186">
    <property type="entry name" value="LEUCINE-RICH REPEAT-CONTAINING PROTEIN 57"/>
    <property type="match status" value="1"/>
</dbReference>
<keyword evidence="3" id="KW-0732">Signal</keyword>
<evidence type="ECO:0000259" key="4">
    <source>
        <dbReference type="Pfam" id="PF23286"/>
    </source>
</evidence>
<gene>
    <name evidence="5" type="ORF">PRUPE_1G018600</name>
</gene>
<dbReference type="Pfam" id="PF23286">
    <property type="entry name" value="LRR_13"/>
    <property type="match status" value="1"/>
</dbReference>
<dbReference type="Proteomes" id="UP000006882">
    <property type="component" value="Chromosome G1"/>
</dbReference>
<feature type="signal peptide" evidence="3">
    <location>
        <begin position="1"/>
        <end position="24"/>
    </location>
</feature>
<feature type="region of interest" description="Disordered" evidence="2">
    <location>
        <begin position="425"/>
        <end position="469"/>
    </location>
</feature>
<reference evidence="5 6" key="1">
    <citation type="journal article" date="2013" name="Nat. Genet.">
        <title>The high-quality draft genome of peach (Prunus persica) identifies unique patterns of genetic diversity, domestication and genome evolution.</title>
        <authorList>
            <consortium name="International Peach Genome Initiative"/>
            <person name="Verde I."/>
            <person name="Abbott A.G."/>
            <person name="Scalabrin S."/>
            <person name="Jung S."/>
            <person name="Shu S."/>
            <person name="Marroni F."/>
            <person name="Zhebentyayeva T."/>
            <person name="Dettori M.T."/>
            <person name="Grimwood J."/>
            <person name="Cattonaro F."/>
            <person name="Zuccolo A."/>
            <person name="Rossini L."/>
            <person name="Jenkins J."/>
            <person name="Vendramin E."/>
            <person name="Meisel L.A."/>
            <person name="Decroocq V."/>
            <person name="Sosinski B."/>
            <person name="Prochnik S."/>
            <person name="Mitros T."/>
            <person name="Policriti A."/>
            <person name="Cipriani G."/>
            <person name="Dondini L."/>
            <person name="Ficklin S."/>
            <person name="Goodstein D.M."/>
            <person name="Xuan P."/>
            <person name="Del Fabbro C."/>
            <person name="Aramini V."/>
            <person name="Copetti D."/>
            <person name="Gonzalez S."/>
            <person name="Horner D.S."/>
            <person name="Falchi R."/>
            <person name="Lucas S."/>
            <person name="Mica E."/>
            <person name="Maldonado J."/>
            <person name="Lazzari B."/>
            <person name="Bielenberg D."/>
            <person name="Pirona R."/>
            <person name="Miculan M."/>
            <person name="Barakat A."/>
            <person name="Testolin R."/>
            <person name="Stella A."/>
            <person name="Tartarini S."/>
            <person name="Tonutti P."/>
            <person name="Arus P."/>
            <person name="Orellana A."/>
            <person name="Wells C."/>
            <person name="Main D."/>
            <person name="Vizzotto G."/>
            <person name="Silva H."/>
            <person name="Salamini F."/>
            <person name="Schmutz J."/>
            <person name="Morgante M."/>
            <person name="Rokhsar D.S."/>
        </authorList>
    </citation>
    <scope>NUCLEOTIDE SEQUENCE [LARGE SCALE GENOMIC DNA]</scope>
    <source>
        <strain evidence="6">cv. Nemared</strain>
    </source>
</reference>
<dbReference type="InterPro" id="IPR058546">
    <property type="entry name" value="RPS4B/Roq1-like_LRR"/>
</dbReference>
<keyword evidence="6" id="KW-1185">Reference proteome</keyword>
<evidence type="ECO:0000256" key="3">
    <source>
        <dbReference type="SAM" id="SignalP"/>
    </source>
</evidence>
<dbReference type="SUPFAM" id="SSF52058">
    <property type="entry name" value="L domain-like"/>
    <property type="match status" value="1"/>
</dbReference>
<protein>
    <recommendedName>
        <fullName evidence="4">Disease resistance protein RPS4B/Roq1-like leucine-rich repeats domain-containing protein</fullName>
    </recommendedName>
</protein>
<feature type="chain" id="PRO_5012693509" description="Disease resistance protein RPS4B/Roq1-like leucine-rich repeats domain-containing protein" evidence="3">
    <location>
        <begin position="25"/>
        <end position="469"/>
    </location>
</feature>
<keyword evidence="1" id="KW-0611">Plant defense</keyword>
<dbReference type="EMBL" id="CM007651">
    <property type="protein sequence ID" value="ONI26337.1"/>
    <property type="molecule type" value="Genomic_DNA"/>
</dbReference>
<evidence type="ECO:0000313" key="6">
    <source>
        <dbReference type="Proteomes" id="UP000006882"/>
    </source>
</evidence>
<accession>A0A251QRA4</accession>
<evidence type="ECO:0000313" key="5">
    <source>
        <dbReference type="EMBL" id="ONI26337.1"/>
    </source>
</evidence>
<sequence>MLKLSLKLHLILFLVALNLPKLTSVNFEGCKFLEKIPDFTGVINLENLNLDYCTSLVEVHPSVGFLDKLVMLSLRGCSNLMKFPAQISLKSLEVMELGNCFRLENFPVIVEKMESLRYMNLQGTAIKELHSSIGYLIGLEELYLSNCEDLTTLPCSIYELQDLKVLDLHCCKRLREIPELPPKIRWLVASDCESLERFSKLSKIFKHREESRGIYWVNLSNCYRLCSNLGYGVAKIENVLLNQVPEWFPCRKCELLVETPRYRCGICEFSFEIPATVQWESTGLAFCAVFKVVQNSFTGLHFGATISISDVCLERDYEFFSCSRKTTSAHVWLKYIPLRTWKKSQIFETQPRFRPHTCRVRFYFGSSTRPVLLKSLSVDLLLVCNQDDFNYGMAVNHQQEELLSESSKPMNPQKQNLQQRASVLRKIDDTNIEHQQEQLPNLSLEPTNPRKRKHNEERRHHRKQKDVED</sequence>
<organism evidence="5 6">
    <name type="scientific">Prunus persica</name>
    <name type="common">Peach</name>
    <name type="synonym">Amygdalus persica</name>
    <dbReference type="NCBI Taxonomy" id="3760"/>
    <lineage>
        <taxon>Eukaryota</taxon>
        <taxon>Viridiplantae</taxon>
        <taxon>Streptophyta</taxon>
        <taxon>Embryophyta</taxon>
        <taxon>Tracheophyta</taxon>
        <taxon>Spermatophyta</taxon>
        <taxon>Magnoliopsida</taxon>
        <taxon>eudicotyledons</taxon>
        <taxon>Gunneridae</taxon>
        <taxon>Pentapetalae</taxon>
        <taxon>rosids</taxon>
        <taxon>fabids</taxon>
        <taxon>Rosales</taxon>
        <taxon>Rosaceae</taxon>
        <taxon>Amygdaloideae</taxon>
        <taxon>Amygdaleae</taxon>
        <taxon>Prunus</taxon>
    </lineage>
</organism>
<feature type="compositionally biased region" description="Basic residues" evidence="2">
    <location>
        <begin position="449"/>
        <end position="469"/>
    </location>
</feature>
<proteinExistence type="predicted"/>